<comment type="caution">
    <text evidence="1">The sequence shown here is derived from an EMBL/GenBank/DDBJ whole genome shotgun (WGS) entry which is preliminary data.</text>
</comment>
<organism evidence="1 2">
    <name type="scientific">Chitinophaga hostae</name>
    <dbReference type="NCBI Taxonomy" id="2831022"/>
    <lineage>
        <taxon>Bacteria</taxon>
        <taxon>Pseudomonadati</taxon>
        <taxon>Bacteroidota</taxon>
        <taxon>Chitinophagia</taxon>
        <taxon>Chitinophagales</taxon>
        <taxon>Chitinophagaceae</taxon>
        <taxon>Chitinophaga</taxon>
    </lineage>
</organism>
<sequence length="81" mass="9353">MAKVAIMEFDEDKRHFRFLQSLELSSIPTKGDKVVLDIDGIGYVFEVYDVHYADRERTDVNVIRRSTITNWNASGFPDISL</sequence>
<evidence type="ECO:0000313" key="1">
    <source>
        <dbReference type="EMBL" id="MBS0029475.1"/>
    </source>
</evidence>
<proteinExistence type="predicted"/>
<protein>
    <submittedName>
        <fullName evidence="1">Uncharacterized protein</fullName>
    </submittedName>
</protein>
<dbReference type="RefSeq" id="WP_211974562.1">
    <property type="nucleotide sequence ID" value="NZ_CBFHAM010000016.1"/>
</dbReference>
<dbReference type="Proteomes" id="UP000676386">
    <property type="component" value="Unassembled WGS sequence"/>
</dbReference>
<accession>A0ABS5J2U1</accession>
<evidence type="ECO:0000313" key="2">
    <source>
        <dbReference type="Proteomes" id="UP000676386"/>
    </source>
</evidence>
<keyword evidence="2" id="KW-1185">Reference proteome</keyword>
<dbReference type="EMBL" id="JAGTXB010000009">
    <property type="protein sequence ID" value="MBS0029475.1"/>
    <property type="molecule type" value="Genomic_DNA"/>
</dbReference>
<gene>
    <name evidence="1" type="ORF">KE626_19275</name>
</gene>
<reference evidence="1 2" key="1">
    <citation type="submission" date="2021-04" db="EMBL/GenBank/DDBJ databases">
        <title>Chitinophaga sp. nov., isolated from the rhizosphere soil.</title>
        <authorList>
            <person name="He S."/>
        </authorList>
    </citation>
    <scope>NUCLEOTIDE SEQUENCE [LARGE SCALE GENOMIC DNA]</scope>
    <source>
        <strain evidence="1 2">2R12</strain>
    </source>
</reference>
<name>A0ABS5J2U1_9BACT</name>